<dbReference type="Pfam" id="PF00535">
    <property type="entry name" value="Glycos_transf_2"/>
    <property type="match status" value="1"/>
</dbReference>
<keyword evidence="1" id="KW-0812">Transmembrane</keyword>
<gene>
    <name evidence="3" type="ORF">A2024_07715</name>
</gene>
<feature type="transmembrane region" description="Helical" evidence="1">
    <location>
        <begin position="297"/>
        <end position="318"/>
    </location>
</feature>
<dbReference type="EMBL" id="MFFM01000037">
    <property type="protein sequence ID" value="OGF11144.1"/>
    <property type="molecule type" value="Genomic_DNA"/>
</dbReference>
<keyword evidence="1" id="KW-1133">Transmembrane helix</keyword>
<feature type="transmembrane region" description="Helical" evidence="1">
    <location>
        <begin position="265"/>
        <end position="285"/>
    </location>
</feature>
<accession>A0A1F5R9N8</accession>
<dbReference type="PANTHER" id="PTHR43685">
    <property type="entry name" value="GLYCOSYLTRANSFERASE"/>
    <property type="match status" value="1"/>
</dbReference>
<feature type="transmembrane region" description="Helical" evidence="1">
    <location>
        <begin position="241"/>
        <end position="258"/>
    </location>
</feature>
<reference evidence="3 4" key="1">
    <citation type="journal article" date="2016" name="Nat. Commun.">
        <title>Thousands of microbial genomes shed light on interconnected biogeochemical processes in an aquifer system.</title>
        <authorList>
            <person name="Anantharaman K."/>
            <person name="Brown C.T."/>
            <person name="Hug L.A."/>
            <person name="Sharon I."/>
            <person name="Castelle C.J."/>
            <person name="Probst A.J."/>
            <person name="Thomas B.C."/>
            <person name="Singh A."/>
            <person name="Wilkins M.J."/>
            <person name="Karaoz U."/>
            <person name="Brodie E.L."/>
            <person name="Williams K.H."/>
            <person name="Hubbard S.S."/>
            <person name="Banfield J.F."/>
        </authorList>
    </citation>
    <scope>NUCLEOTIDE SEQUENCE [LARGE SCALE GENOMIC DNA]</scope>
</reference>
<evidence type="ECO:0000313" key="3">
    <source>
        <dbReference type="EMBL" id="OGF11144.1"/>
    </source>
</evidence>
<organism evidence="3 4">
    <name type="scientific">Candidatus Edwardsbacteria bacterium GWF2_54_11</name>
    <dbReference type="NCBI Taxonomy" id="1817851"/>
    <lineage>
        <taxon>Bacteria</taxon>
        <taxon>Candidatus Edwardsiibacteriota</taxon>
    </lineage>
</organism>
<sequence length="337" mass="37587">MRASVIVPAYNAEKTIGQCLDALADQTIGRSEYEIIVVDDGSNDATAEVVARHQDIKSIKQGNAGPAAARNNGVSQAEAPVIVFTDSDCVPQPDWLEKMIGPLEADPNVTAVKGAYRTKQHQIAARFVQLEYEDKYDLLRKRENIDFVDTYSAAFRRDVFLQFKGYDTSFKVACAEDVELSYRMHNAGHRMIFAPQALVYHLHPATLAAYFRKKFKFAYWRMLAVRKNPNKLVSDSHTPQVMKLQLLLAPMIIALLLLGLFGRVFVYGSVFAALAFLLISLPFTLKALAKDPVVGSLSPLILLGRAAAQFAGVFRGLIDWYLVRKSKSTADQRDNRI</sequence>
<dbReference type="InterPro" id="IPR001173">
    <property type="entry name" value="Glyco_trans_2-like"/>
</dbReference>
<dbReference type="Gene3D" id="3.90.550.10">
    <property type="entry name" value="Spore Coat Polysaccharide Biosynthesis Protein SpsA, Chain A"/>
    <property type="match status" value="1"/>
</dbReference>
<dbReference type="AlphaFoldDB" id="A0A1F5R9N8"/>
<evidence type="ECO:0000313" key="4">
    <source>
        <dbReference type="Proteomes" id="UP000177230"/>
    </source>
</evidence>
<dbReference type="SUPFAM" id="SSF53448">
    <property type="entry name" value="Nucleotide-diphospho-sugar transferases"/>
    <property type="match status" value="1"/>
</dbReference>
<dbReference type="InterPro" id="IPR050834">
    <property type="entry name" value="Glycosyltransf_2"/>
</dbReference>
<dbReference type="Proteomes" id="UP000177230">
    <property type="component" value="Unassembled WGS sequence"/>
</dbReference>
<comment type="caution">
    <text evidence="3">The sequence shown here is derived from an EMBL/GenBank/DDBJ whole genome shotgun (WGS) entry which is preliminary data.</text>
</comment>
<proteinExistence type="predicted"/>
<dbReference type="PANTHER" id="PTHR43685:SF3">
    <property type="entry name" value="SLR2126 PROTEIN"/>
    <property type="match status" value="1"/>
</dbReference>
<keyword evidence="1" id="KW-0472">Membrane</keyword>
<name>A0A1F5R9N8_9BACT</name>
<protein>
    <recommendedName>
        <fullName evidence="2">Glycosyltransferase 2-like domain-containing protein</fullName>
    </recommendedName>
</protein>
<dbReference type="InterPro" id="IPR029044">
    <property type="entry name" value="Nucleotide-diphossugar_trans"/>
</dbReference>
<evidence type="ECO:0000259" key="2">
    <source>
        <dbReference type="Pfam" id="PF00535"/>
    </source>
</evidence>
<feature type="domain" description="Glycosyltransferase 2-like" evidence="2">
    <location>
        <begin position="4"/>
        <end position="160"/>
    </location>
</feature>
<evidence type="ECO:0000256" key="1">
    <source>
        <dbReference type="SAM" id="Phobius"/>
    </source>
</evidence>